<evidence type="ECO:0000313" key="1">
    <source>
        <dbReference type="EMBL" id="AEO93759.1"/>
    </source>
</evidence>
<protein>
    <submittedName>
        <fullName evidence="1">Gp501</fullName>
    </submittedName>
</protein>
<dbReference type="RefSeq" id="YP_009015804.1">
    <property type="nucleotide sequence ID" value="NC_023719.1"/>
</dbReference>
<keyword evidence="2" id="KW-1185">Reference proteome</keyword>
<evidence type="ECO:0000313" key="2">
    <source>
        <dbReference type="Proteomes" id="UP000009273"/>
    </source>
</evidence>
<dbReference type="EMBL" id="JN638751">
    <property type="protein sequence ID" value="AEO93759.1"/>
    <property type="molecule type" value="Genomic_DNA"/>
</dbReference>
<sequence length="112" mass="12809">MNKRRSRLLKLSILKTAADLGYKNIPDMFVASATNYGLQALYWREPAEDEKTIEIWKTTEGPFLVVEGDFSDGEWGQQDISVVSEQVDIRSALSFAEANYMLLQNEEPYEQV</sequence>
<organism evidence="1 2">
    <name type="scientific">Bacillus phage G</name>
    <dbReference type="NCBI Taxonomy" id="2884420"/>
    <lineage>
        <taxon>Viruses</taxon>
        <taxon>Duplodnaviria</taxon>
        <taxon>Heunggongvirae</taxon>
        <taxon>Uroviricota</taxon>
        <taxon>Caudoviricetes</taxon>
        <taxon>Donellivirus</taxon>
        <taxon>Donellivirus gee</taxon>
    </lineage>
</organism>
<dbReference type="Proteomes" id="UP000009273">
    <property type="component" value="Segment"/>
</dbReference>
<dbReference type="GeneID" id="18563715"/>
<reference evidence="1 2" key="1">
    <citation type="submission" date="2011-09" db="EMBL/GenBank/DDBJ databases">
        <authorList>
            <person name="Pope W.H."/>
            <person name="Pedulla M.L."/>
            <person name="Ford M.E."/>
            <person name="Peebles C.L."/>
            <person name="Hatfull G.H."/>
            <person name="Hendrix R.W."/>
        </authorList>
    </citation>
    <scope>NUCLEOTIDE SEQUENCE [LARGE SCALE GENOMIC DNA]</scope>
    <source>
        <strain evidence="1">G</strain>
    </source>
</reference>
<name>G3MAP2_9CAUD</name>
<proteinExistence type="predicted"/>
<accession>G3MAP2</accession>
<dbReference type="KEGG" id="vg:18563715"/>
<gene>
    <name evidence="1" type="primary">501</name>
    <name evidence="1" type="ORF">G_501</name>
</gene>